<organism evidence="3 4">
    <name type="scientific">Collichthys lucidus</name>
    <name type="common">Big head croaker</name>
    <name type="synonym">Sciaena lucida</name>
    <dbReference type="NCBI Taxonomy" id="240159"/>
    <lineage>
        <taxon>Eukaryota</taxon>
        <taxon>Metazoa</taxon>
        <taxon>Chordata</taxon>
        <taxon>Craniata</taxon>
        <taxon>Vertebrata</taxon>
        <taxon>Euteleostomi</taxon>
        <taxon>Actinopterygii</taxon>
        <taxon>Neopterygii</taxon>
        <taxon>Teleostei</taxon>
        <taxon>Neoteleostei</taxon>
        <taxon>Acanthomorphata</taxon>
        <taxon>Eupercaria</taxon>
        <taxon>Sciaenidae</taxon>
        <taxon>Collichthys</taxon>
    </lineage>
</organism>
<name>A0A4U5V094_COLLU</name>
<evidence type="ECO:0000256" key="1">
    <source>
        <dbReference type="SAM" id="MobiDB-lite"/>
    </source>
</evidence>
<gene>
    <name evidence="3" type="ORF">D9C73_015043</name>
</gene>
<dbReference type="Proteomes" id="UP000298787">
    <property type="component" value="Chromosome 13"/>
</dbReference>
<dbReference type="Pfam" id="PF15157">
    <property type="entry name" value="IQCJ-SCHIP1"/>
    <property type="match status" value="1"/>
</dbReference>
<feature type="compositionally biased region" description="Polar residues" evidence="1">
    <location>
        <begin position="219"/>
        <end position="235"/>
    </location>
</feature>
<feature type="region of interest" description="Disordered" evidence="1">
    <location>
        <begin position="218"/>
        <end position="243"/>
    </location>
</feature>
<dbReference type="AlphaFoldDB" id="A0A4U5V094"/>
<accession>A0A4U5V094</accession>
<reference evidence="3 4" key="1">
    <citation type="submission" date="2019-01" db="EMBL/GenBank/DDBJ databases">
        <title>Genome Assembly of Collichthys lucidus.</title>
        <authorList>
            <person name="Cai M."/>
            <person name="Xiao S."/>
        </authorList>
    </citation>
    <scope>NUCLEOTIDE SEQUENCE [LARGE SCALE GENOMIC DNA]</scope>
    <source>
        <strain evidence="3">JT15FE1705JMU</strain>
        <tissue evidence="3">Muscle</tissue>
    </source>
</reference>
<proteinExistence type="predicted"/>
<sequence>MDCYIIGERQLSVQDSTKTDLEKAGGDIDSQSRRKFGEVWFGQYPRPSYSYAFMNSRFIREKVRGEDKQTERDEKQPLEANIDHQSKSLILSNELLVPSGRKSNEKNNTVPATPKLDTKQKKIDLFITIIKKDLILEQLKSLQSGFKHVNDGGFQLQSNHLTMDLDNNININMPPIETKVLIIQRAWRDFLQRQEVEKRSPSPPSLSSSDKMSMSISMTTLSDGSTPNQSFSEFTNSERGREKKETRCVGERVREQKCFQEVLCNSSVGSHSCGENRENSWAYHRETSHPEGLAIVAVCALPVLVHRSLAIVLIGEVRQQRQSVIAEINSDKRIKDRGRLNRTFSVGAQKQHDQQLRFKRLCVISPKKQTNVSLVSGTQSTRYYSGQRWERFSDPFHQ</sequence>
<evidence type="ECO:0000313" key="4">
    <source>
        <dbReference type="Proteomes" id="UP000298787"/>
    </source>
</evidence>
<keyword evidence="4" id="KW-1185">Reference proteome</keyword>
<dbReference type="InterPro" id="IPR053113">
    <property type="entry name" value="IQ_domain_protein"/>
</dbReference>
<evidence type="ECO:0000313" key="3">
    <source>
        <dbReference type="EMBL" id="TKS80939.1"/>
    </source>
</evidence>
<dbReference type="PANTHER" id="PTHR35976:SF1">
    <property type="entry name" value="IQ DOMAIN-CONTAINING PROTEIN J"/>
    <property type="match status" value="1"/>
</dbReference>
<dbReference type="InterPro" id="IPR029362">
    <property type="entry name" value="IQCJ-SCHIP1_N"/>
</dbReference>
<feature type="domain" description="Fusion protein IQCJ-SCHIP1 N-terminal" evidence="2">
    <location>
        <begin position="137"/>
        <end position="227"/>
    </location>
</feature>
<dbReference type="EMBL" id="CM014090">
    <property type="protein sequence ID" value="TKS80939.1"/>
    <property type="molecule type" value="Genomic_DNA"/>
</dbReference>
<dbReference type="PANTHER" id="PTHR35976">
    <property type="entry name" value="IQ DOMAIN-CONTAINING PROTEIN J"/>
    <property type="match status" value="1"/>
</dbReference>
<evidence type="ECO:0000259" key="2">
    <source>
        <dbReference type="Pfam" id="PF15157"/>
    </source>
</evidence>
<protein>
    <submittedName>
        <fullName evidence="3">IQ domain-containing protein J</fullName>
    </submittedName>
</protein>